<sequence>MANPPRNLEPSNSGINESLDGMAAILREASKTKSPEKLLGANHKAYDIAEQAIKSQARMESNAQLGSENEGLLQCSSSKGGDESIDNSEDVENCNVDSGDAPLPSTPRHTRNIPNHKPAESHQNNLEGGDEDSDTFMGVENDVDSIDPLSPQRIRQH</sequence>
<accession>A0A1Y1YTK2</accession>
<evidence type="ECO:0000313" key="2">
    <source>
        <dbReference type="EMBL" id="ORY01289.1"/>
    </source>
</evidence>
<dbReference type="AlphaFoldDB" id="A0A1Y1YTK2"/>
<feature type="compositionally biased region" description="Acidic residues" evidence="1">
    <location>
        <begin position="83"/>
        <end position="92"/>
    </location>
</feature>
<evidence type="ECO:0000313" key="3">
    <source>
        <dbReference type="Proteomes" id="UP000193144"/>
    </source>
</evidence>
<dbReference type="Proteomes" id="UP000193144">
    <property type="component" value="Unassembled WGS sequence"/>
</dbReference>
<name>A0A1Y1YTK2_9PLEO</name>
<proteinExistence type="predicted"/>
<keyword evidence="3" id="KW-1185">Reference proteome</keyword>
<organism evidence="2 3">
    <name type="scientific">Clohesyomyces aquaticus</name>
    <dbReference type="NCBI Taxonomy" id="1231657"/>
    <lineage>
        <taxon>Eukaryota</taxon>
        <taxon>Fungi</taxon>
        <taxon>Dikarya</taxon>
        <taxon>Ascomycota</taxon>
        <taxon>Pezizomycotina</taxon>
        <taxon>Dothideomycetes</taxon>
        <taxon>Pleosporomycetidae</taxon>
        <taxon>Pleosporales</taxon>
        <taxon>Lindgomycetaceae</taxon>
        <taxon>Clohesyomyces</taxon>
    </lineage>
</organism>
<protein>
    <submittedName>
        <fullName evidence="2">Uncharacterized protein</fullName>
    </submittedName>
</protein>
<gene>
    <name evidence="2" type="ORF">BCR34DRAFT_606006</name>
</gene>
<reference evidence="2 3" key="1">
    <citation type="submission" date="2016-07" db="EMBL/GenBank/DDBJ databases">
        <title>Pervasive Adenine N6-methylation of Active Genes in Fungi.</title>
        <authorList>
            <consortium name="DOE Joint Genome Institute"/>
            <person name="Mondo S.J."/>
            <person name="Dannebaum R.O."/>
            <person name="Kuo R.C."/>
            <person name="Labutti K."/>
            <person name="Haridas S."/>
            <person name="Kuo A."/>
            <person name="Salamov A."/>
            <person name="Ahrendt S.R."/>
            <person name="Lipzen A."/>
            <person name="Sullivan W."/>
            <person name="Andreopoulos W.B."/>
            <person name="Clum A."/>
            <person name="Lindquist E."/>
            <person name="Daum C."/>
            <person name="Ramamoorthy G.K."/>
            <person name="Gryganskyi A."/>
            <person name="Culley D."/>
            <person name="Magnuson J.K."/>
            <person name="James T.Y."/>
            <person name="O'Malley M.A."/>
            <person name="Stajich J.E."/>
            <person name="Spatafora J.W."/>
            <person name="Visel A."/>
            <person name="Grigoriev I.V."/>
        </authorList>
    </citation>
    <scope>NUCLEOTIDE SEQUENCE [LARGE SCALE GENOMIC DNA]</scope>
    <source>
        <strain evidence="2 3">CBS 115471</strain>
    </source>
</reference>
<evidence type="ECO:0000256" key="1">
    <source>
        <dbReference type="SAM" id="MobiDB-lite"/>
    </source>
</evidence>
<feature type="region of interest" description="Disordered" evidence="1">
    <location>
        <begin position="57"/>
        <end position="157"/>
    </location>
</feature>
<feature type="compositionally biased region" description="Polar residues" evidence="1">
    <location>
        <begin position="58"/>
        <end position="67"/>
    </location>
</feature>
<comment type="caution">
    <text evidence="2">The sequence shown here is derived from an EMBL/GenBank/DDBJ whole genome shotgun (WGS) entry which is preliminary data.</text>
</comment>
<dbReference type="EMBL" id="MCFA01000172">
    <property type="protein sequence ID" value="ORY01289.1"/>
    <property type="molecule type" value="Genomic_DNA"/>
</dbReference>